<proteinExistence type="predicted"/>
<dbReference type="RefSeq" id="WP_207561092.1">
    <property type="nucleotide sequence ID" value="NZ_CP046072.1"/>
</dbReference>
<evidence type="ECO:0000313" key="3">
    <source>
        <dbReference type="Proteomes" id="UP000671852"/>
    </source>
</evidence>
<evidence type="ECO:0000256" key="1">
    <source>
        <dbReference type="SAM" id="SignalP"/>
    </source>
</evidence>
<keyword evidence="1" id="KW-0732">Signal</keyword>
<keyword evidence="3" id="KW-1185">Reference proteome</keyword>
<organism evidence="2 3">
    <name type="scientific">Sulfurimonas aquatica</name>
    <dbReference type="NCBI Taxonomy" id="2672570"/>
    <lineage>
        <taxon>Bacteria</taxon>
        <taxon>Pseudomonadati</taxon>
        <taxon>Campylobacterota</taxon>
        <taxon>Epsilonproteobacteria</taxon>
        <taxon>Campylobacterales</taxon>
        <taxon>Sulfurimonadaceae</taxon>
        <taxon>Sulfurimonas</taxon>
    </lineage>
</organism>
<reference evidence="2" key="2">
    <citation type="submission" date="2021-04" db="EMBL/GenBank/DDBJ databases">
        <title>Isolation and characterization of a novel species of the genus Sulfurimonas.</title>
        <authorList>
            <person name="Fukui M."/>
        </authorList>
    </citation>
    <scope>NUCLEOTIDE SEQUENCE</scope>
    <source>
        <strain evidence="2">H1576</strain>
    </source>
</reference>
<dbReference type="Gene3D" id="1.25.40.10">
    <property type="entry name" value="Tetratricopeptide repeat domain"/>
    <property type="match status" value="2"/>
</dbReference>
<sequence length="426" mass="49791">MFKYLLLVSLSLLLISCSQTQPSVIKSNQKTFEKEDAYILFALRAEQIKDYPSASELFEYLYKNSNRSEYLYRSLENDLLSKHPKKLLTRVDKLLLEIPQDINLIRIKIVALFELNRLDEASKLAIKLSARTQEARDYLLTSDVLIKRQEFDLAVRYLEGAYTKEYNEKILDKMSIILYVNLNRKKEAIAHLETHMRMHSCSKMICARLAAFYSNDNNLEGLLSTYLRLFELDKDEEIAKKIIQIYSYKQDYLSLMSFLEKSKSDDEVLLQLYASSKNYKKASPLSYELYERTSEIDYLGQNAIYEYEQAEDKNSKELLNSVVRKLEKVTKEDKRPLYMNYLGYILIDHEIDIKKGMTYIDEVLLIQPNSSFYLDSKAWGYYKLGECSKAKSIMDRVVKLEGGDDPEVLSHIKSINKCLKNKKGKK</sequence>
<feature type="chain" id="PRO_5036687651" description="ATP-dependent nuclease subunit B" evidence="1">
    <location>
        <begin position="21"/>
        <end position="426"/>
    </location>
</feature>
<dbReference type="SUPFAM" id="SSF48452">
    <property type="entry name" value="TPR-like"/>
    <property type="match status" value="2"/>
</dbReference>
<dbReference type="AlphaFoldDB" id="A0A975GD19"/>
<dbReference type="InterPro" id="IPR011990">
    <property type="entry name" value="TPR-like_helical_dom_sf"/>
</dbReference>
<name>A0A975GD19_9BACT</name>
<gene>
    <name evidence="2" type="ORF">GJV85_09210</name>
</gene>
<dbReference type="Proteomes" id="UP000671852">
    <property type="component" value="Chromosome"/>
</dbReference>
<feature type="signal peptide" evidence="1">
    <location>
        <begin position="1"/>
        <end position="20"/>
    </location>
</feature>
<dbReference type="PROSITE" id="PS51257">
    <property type="entry name" value="PROKAR_LIPOPROTEIN"/>
    <property type="match status" value="1"/>
</dbReference>
<protein>
    <recommendedName>
        <fullName evidence="4">ATP-dependent nuclease subunit B</fullName>
    </recommendedName>
</protein>
<accession>A0A975GD19</accession>
<dbReference type="EMBL" id="CP046072">
    <property type="protein sequence ID" value="QSZ42276.1"/>
    <property type="molecule type" value="Genomic_DNA"/>
</dbReference>
<evidence type="ECO:0000313" key="2">
    <source>
        <dbReference type="EMBL" id="QSZ42276.1"/>
    </source>
</evidence>
<reference evidence="2" key="1">
    <citation type="submission" date="2019-11" db="EMBL/GenBank/DDBJ databases">
        <authorList>
            <person name="Kojima H."/>
        </authorList>
    </citation>
    <scope>NUCLEOTIDE SEQUENCE</scope>
    <source>
        <strain evidence="2">H1576</strain>
    </source>
</reference>
<evidence type="ECO:0008006" key="4">
    <source>
        <dbReference type="Google" id="ProtNLM"/>
    </source>
</evidence>
<dbReference type="KEGG" id="saqt:GJV85_09210"/>